<dbReference type="InterPro" id="IPR050407">
    <property type="entry name" value="Geranylgeranyl_reductase"/>
</dbReference>
<protein>
    <submittedName>
        <fullName evidence="2">Unannotated protein</fullName>
    </submittedName>
</protein>
<dbReference type="Gene3D" id="3.50.50.60">
    <property type="entry name" value="FAD/NAD(P)-binding domain"/>
    <property type="match status" value="1"/>
</dbReference>
<evidence type="ECO:0000259" key="1">
    <source>
        <dbReference type="Pfam" id="PF01494"/>
    </source>
</evidence>
<gene>
    <name evidence="2" type="ORF">UFOPK4347_01714</name>
</gene>
<evidence type="ECO:0000313" key="2">
    <source>
        <dbReference type="EMBL" id="CAB5068202.1"/>
    </source>
</evidence>
<name>A0A6J7USL8_9ZZZZ</name>
<dbReference type="SUPFAM" id="SSF51905">
    <property type="entry name" value="FAD/NAD(P)-binding domain"/>
    <property type="match status" value="1"/>
</dbReference>
<dbReference type="Pfam" id="PF01494">
    <property type="entry name" value="FAD_binding_3"/>
    <property type="match status" value="1"/>
</dbReference>
<proteinExistence type="predicted"/>
<reference evidence="2" key="1">
    <citation type="submission" date="2020-05" db="EMBL/GenBank/DDBJ databases">
        <authorList>
            <person name="Chiriac C."/>
            <person name="Salcher M."/>
            <person name="Ghai R."/>
            <person name="Kavagutti S V."/>
        </authorList>
    </citation>
    <scope>NUCLEOTIDE SEQUENCE</scope>
</reference>
<organism evidence="2">
    <name type="scientific">freshwater metagenome</name>
    <dbReference type="NCBI Taxonomy" id="449393"/>
    <lineage>
        <taxon>unclassified sequences</taxon>
        <taxon>metagenomes</taxon>
        <taxon>ecological metagenomes</taxon>
    </lineage>
</organism>
<feature type="domain" description="FAD-binding" evidence="1">
    <location>
        <begin position="10"/>
        <end position="336"/>
    </location>
</feature>
<sequence>MSSATQPDFHTVIVGAGPSGTAAATLLAQAGKSVCVVDKATFPRDKCCGDGLTTLALRELEKIGFVPSTVASWKTIHSAWLRSPSGREVEVPLPSGQGQYAAVATRLDLDAALVDHARNAGAVIRENCEFLNITAENNFAVISLTDGSSVTAQHVIAADGMWSPVRKSLGLLEEGYLGEWHAFRQYASNITGPAQNGLYVWFEPDLLPGYAWSFPLADGKVNIGFGVLRDGKRRIQTMKHTWEDLLTRPHIVEALGEGFTLVDRHTAWPIPANITSAVLHHRNVMFVGDAARATDTLTGEGIGQALLTGVLAAQAILDPAARNASESAALYAKHARQHLAADHHMSSLLSKMLSRPLVARGAVRIVGFNHWTRSNFARWMFEDEARAVALTPRRWHRKFLKQRGAY</sequence>
<dbReference type="GO" id="GO:0016628">
    <property type="term" value="F:oxidoreductase activity, acting on the CH-CH group of donors, NAD or NADP as acceptor"/>
    <property type="evidence" value="ECO:0007669"/>
    <property type="project" value="InterPro"/>
</dbReference>
<dbReference type="AlphaFoldDB" id="A0A6J7USL8"/>
<dbReference type="NCBIfam" id="TIGR02032">
    <property type="entry name" value="GG-red-SF"/>
    <property type="match status" value="1"/>
</dbReference>
<dbReference type="PANTHER" id="PTHR42685:SF22">
    <property type="entry name" value="CONDITIONED MEDIUM FACTOR RECEPTOR 1"/>
    <property type="match status" value="1"/>
</dbReference>
<dbReference type="EMBL" id="CAFBQU010000086">
    <property type="protein sequence ID" value="CAB5068202.1"/>
    <property type="molecule type" value="Genomic_DNA"/>
</dbReference>
<dbReference type="InterPro" id="IPR011777">
    <property type="entry name" value="Geranylgeranyl_Rdtase_fam"/>
</dbReference>
<dbReference type="InterPro" id="IPR002938">
    <property type="entry name" value="FAD-bd"/>
</dbReference>
<dbReference type="GO" id="GO:0071949">
    <property type="term" value="F:FAD binding"/>
    <property type="evidence" value="ECO:0007669"/>
    <property type="project" value="InterPro"/>
</dbReference>
<dbReference type="PANTHER" id="PTHR42685">
    <property type="entry name" value="GERANYLGERANYL DIPHOSPHATE REDUCTASE"/>
    <property type="match status" value="1"/>
</dbReference>
<dbReference type="PRINTS" id="PR00420">
    <property type="entry name" value="RNGMNOXGNASE"/>
</dbReference>
<dbReference type="InterPro" id="IPR036188">
    <property type="entry name" value="FAD/NAD-bd_sf"/>
</dbReference>
<accession>A0A6J7USL8</accession>